<dbReference type="PANTHER" id="PTHR24095:SF244">
    <property type="entry name" value="ACETYL-COENZYME A SYNTHETASE"/>
    <property type="match status" value="1"/>
</dbReference>
<evidence type="ECO:0000256" key="2">
    <source>
        <dbReference type="ARBA" id="ARBA00013275"/>
    </source>
</evidence>
<evidence type="ECO:0000256" key="4">
    <source>
        <dbReference type="ARBA" id="ARBA00022741"/>
    </source>
</evidence>
<dbReference type="NCBIfam" id="NF001208">
    <property type="entry name" value="PRK00174.1"/>
    <property type="match status" value="1"/>
</dbReference>
<dbReference type="GO" id="GO:0006085">
    <property type="term" value="P:acetyl-CoA biosynthetic process"/>
    <property type="evidence" value="ECO:0007669"/>
    <property type="project" value="TreeGrafter"/>
</dbReference>
<dbReference type="EMBL" id="CAEY01000437">
    <property type="status" value="NOT_ANNOTATED_CDS"/>
    <property type="molecule type" value="Genomic_DNA"/>
</dbReference>
<dbReference type="GO" id="GO:0005524">
    <property type="term" value="F:ATP binding"/>
    <property type="evidence" value="ECO:0007669"/>
    <property type="project" value="UniProtKB-KW"/>
</dbReference>
<evidence type="ECO:0000259" key="6">
    <source>
        <dbReference type="Pfam" id="PF00501"/>
    </source>
</evidence>
<keyword evidence="10" id="KW-1185">Reference proteome</keyword>
<dbReference type="EnsemblMetazoa" id="tetur01g02330.1">
    <property type="protein sequence ID" value="tetur01g02330.1"/>
    <property type="gene ID" value="tetur01g02330"/>
</dbReference>
<dbReference type="Proteomes" id="UP000015104">
    <property type="component" value="Unassembled WGS sequence"/>
</dbReference>
<evidence type="ECO:0000313" key="10">
    <source>
        <dbReference type="Proteomes" id="UP000015104"/>
    </source>
</evidence>
<keyword evidence="5" id="KW-0067">ATP-binding</keyword>
<accession>T1JQ87</accession>
<dbReference type="Pfam" id="PF00501">
    <property type="entry name" value="AMP-binding"/>
    <property type="match status" value="1"/>
</dbReference>
<name>T1JQ87_TETUR</name>
<dbReference type="InterPro" id="IPR045851">
    <property type="entry name" value="AMP-bd_C_sf"/>
</dbReference>
<evidence type="ECO:0000256" key="5">
    <source>
        <dbReference type="ARBA" id="ARBA00022840"/>
    </source>
</evidence>
<dbReference type="InterPro" id="IPR042099">
    <property type="entry name" value="ANL_N_sf"/>
</dbReference>
<dbReference type="STRING" id="32264.T1JQ87"/>
<evidence type="ECO:0000313" key="9">
    <source>
        <dbReference type="EnsemblMetazoa" id="tetur01g02330.1"/>
    </source>
</evidence>
<dbReference type="Pfam" id="PF16177">
    <property type="entry name" value="ACAS_N"/>
    <property type="match status" value="1"/>
</dbReference>
<dbReference type="AlphaFoldDB" id="T1JQ87"/>
<feature type="domain" description="AMP-dependent synthetase/ligase" evidence="6">
    <location>
        <begin position="104"/>
        <end position="570"/>
    </location>
</feature>
<dbReference type="PROSITE" id="PS00455">
    <property type="entry name" value="AMP_BINDING"/>
    <property type="match status" value="1"/>
</dbReference>
<comment type="similarity">
    <text evidence="1">Belongs to the ATP-dependent AMP-binding enzyme family.</text>
</comment>
<dbReference type="GO" id="GO:0003987">
    <property type="term" value="F:acetate-CoA ligase activity"/>
    <property type="evidence" value="ECO:0007669"/>
    <property type="project" value="UniProtKB-EC"/>
</dbReference>
<dbReference type="eggNOG" id="KOG1175">
    <property type="taxonomic scope" value="Eukaryota"/>
</dbReference>
<dbReference type="Gene3D" id="3.40.50.12780">
    <property type="entry name" value="N-terminal domain of ligase-like"/>
    <property type="match status" value="2"/>
</dbReference>
<feature type="domain" description="Acetyl-coenzyme A synthetase N-terminal" evidence="8">
    <location>
        <begin position="34"/>
        <end position="94"/>
    </location>
</feature>
<dbReference type="InterPro" id="IPR025110">
    <property type="entry name" value="AMP-bd_C"/>
</dbReference>
<dbReference type="HOGENOM" id="CLU_000022_3_6_1"/>
<sequence length="749" mass="83798">MIMAISDENNDGQSIYYPSDEFKENAHISTMDQYKRLYKRSIEDPEGFWSEIAQDFYFKKGPNGPFYRYNFDIHKGPIEIKWMEGAITNITYNVVDRIIEKGLGERTAYIWEGTEPNQYRTITYNELRRQICKFSNVLKAKGIKKGDRVALYMPVTIELVIAMLSCARIGAIHSVIFAGFSGDAIAERILDARSKLLVTCDGCYRGTKYIPLKELADQAVQKCKAKNHYLAAVIVYHHLKEPASLSHSGNASKNEKVGGKNGLNVVKPIPSALGINGANGINNINGLKCNDNKNNEMKSMVNSIEVKNNSSNVTDKITEKPKEHPIIPWDPDLDFWWHELMNTADDHCEPVWVDAEDPLFILYTSGSTGKPKGVLHTVAGYMIYAATTFKYIFNYNGGDVFFCTADLGWITGHTVNVYGSLANGATIVLFDGTPFYPDAGRLWQIVDTHNVNTLYTAPTAVRSLMKYGDKFVKQYSRNSLKLLGTAGEPINEEAWAWYFRVVGNGRCPIVDTFWQTETAAPVISTLPGCTPMKPGSASFPFFGVVPAIVNDEGRELTGASEGHLVFKRPWPALMRTVDGNHKRFEYTYFTRFPGYYCTGDGCKRDKDGYYWITGRTDDLLNVSGHLLSTAEVEAALVEHPAIAETAAVSTPHNVKGECIYCFIVLKNGFDYSAQLETELKSQVRRRIGAIASPEVIHVASALPKTRSGKIMRRLLRKVARDERDELGDTSTLADDSILDELFQTRSIYA</sequence>
<dbReference type="InterPro" id="IPR020845">
    <property type="entry name" value="AMP-binding_CS"/>
</dbReference>
<organism evidence="9 10">
    <name type="scientific">Tetranychus urticae</name>
    <name type="common">Two-spotted spider mite</name>
    <dbReference type="NCBI Taxonomy" id="32264"/>
    <lineage>
        <taxon>Eukaryota</taxon>
        <taxon>Metazoa</taxon>
        <taxon>Ecdysozoa</taxon>
        <taxon>Arthropoda</taxon>
        <taxon>Chelicerata</taxon>
        <taxon>Arachnida</taxon>
        <taxon>Acari</taxon>
        <taxon>Acariformes</taxon>
        <taxon>Trombidiformes</taxon>
        <taxon>Prostigmata</taxon>
        <taxon>Eleutherengona</taxon>
        <taxon>Raphignathae</taxon>
        <taxon>Tetranychoidea</taxon>
        <taxon>Tetranychidae</taxon>
        <taxon>Tetranychus</taxon>
    </lineage>
</organism>
<keyword evidence="3" id="KW-0436">Ligase</keyword>
<evidence type="ECO:0000256" key="3">
    <source>
        <dbReference type="ARBA" id="ARBA00022598"/>
    </source>
</evidence>
<proteinExistence type="inferred from homology"/>
<feature type="domain" description="AMP-binding enzyme C-terminal" evidence="7">
    <location>
        <begin position="631"/>
        <end position="709"/>
    </location>
</feature>
<dbReference type="InterPro" id="IPR032387">
    <property type="entry name" value="ACAS_N"/>
</dbReference>
<protein>
    <recommendedName>
        <fullName evidence="2">acetate--CoA ligase</fullName>
        <ecNumber evidence="2">6.2.1.1</ecNumber>
    </recommendedName>
</protein>
<dbReference type="Gene3D" id="3.30.300.30">
    <property type="match status" value="1"/>
</dbReference>
<evidence type="ECO:0000259" key="7">
    <source>
        <dbReference type="Pfam" id="PF13193"/>
    </source>
</evidence>
<reference evidence="10" key="1">
    <citation type="submission" date="2011-08" db="EMBL/GenBank/DDBJ databases">
        <authorList>
            <person name="Rombauts S."/>
        </authorList>
    </citation>
    <scope>NUCLEOTIDE SEQUENCE</scope>
    <source>
        <strain evidence="10">London</strain>
    </source>
</reference>
<evidence type="ECO:0000259" key="8">
    <source>
        <dbReference type="Pfam" id="PF16177"/>
    </source>
</evidence>
<dbReference type="CDD" id="cd05966">
    <property type="entry name" value="ACS"/>
    <property type="match status" value="1"/>
</dbReference>
<evidence type="ECO:0000256" key="1">
    <source>
        <dbReference type="ARBA" id="ARBA00006432"/>
    </source>
</evidence>
<dbReference type="EC" id="6.2.1.1" evidence="2"/>
<dbReference type="Pfam" id="PF13193">
    <property type="entry name" value="AMP-binding_C"/>
    <property type="match status" value="1"/>
</dbReference>
<reference evidence="9" key="2">
    <citation type="submission" date="2015-06" db="UniProtKB">
        <authorList>
            <consortium name="EnsemblMetazoa"/>
        </authorList>
    </citation>
    <scope>IDENTIFICATION</scope>
</reference>
<keyword evidence="4" id="KW-0547">Nucleotide-binding</keyword>
<dbReference type="InterPro" id="IPR000873">
    <property type="entry name" value="AMP-dep_synth/lig_dom"/>
</dbReference>
<dbReference type="SUPFAM" id="SSF56801">
    <property type="entry name" value="Acetyl-CoA synthetase-like"/>
    <property type="match status" value="1"/>
</dbReference>
<dbReference type="FunFam" id="3.30.300.30:FF:000004">
    <property type="entry name" value="Acetyl-coenzyme A synthetase"/>
    <property type="match status" value="1"/>
</dbReference>
<dbReference type="PANTHER" id="PTHR24095">
    <property type="entry name" value="ACETYL-COENZYME A SYNTHETASE"/>
    <property type="match status" value="1"/>
</dbReference>